<dbReference type="PROSITE" id="PS00041">
    <property type="entry name" value="HTH_ARAC_FAMILY_1"/>
    <property type="match status" value="1"/>
</dbReference>
<reference evidence="5 6" key="1">
    <citation type="submission" date="2018-06" db="EMBL/GenBank/DDBJ databases">
        <title>Genomic Encyclopedia of Type Strains, Phase IV (KMG-IV): sequencing the most valuable type-strain genomes for metagenomic binning, comparative biology and taxonomic classification.</title>
        <authorList>
            <person name="Goeker M."/>
        </authorList>
    </citation>
    <scope>NUCLEOTIDE SEQUENCE [LARGE SCALE GENOMIC DNA]</scope>
    <source>
        <strain evidence="5 6">DSM 25532</strain>
    </source>
</reference>
<dbReference type="PROSITE" id="PS01124">
    <property type="entry name" value="HTH_ARAC_FAMILY_2"/>
    <property type="match status" value="1"/>
</dbReference>
<dbReference type="Gene3D" id="1.10.10.60">
    <property type="entry name" value="Homeodomain-like"/>
    <property type="match status" value="2"/>
</dbReference>
<evidence type="ECO:0000259" key="4">
    <source>
        <dbReference type="PROSITE" id="PS01124"/>
    </source>
</evidence>
<dbReference type="PANTHER" id="PTHR43280:SF27">
    <property type="entry name" value="TRANSCRIPTIONAL REGULATOR MTLR"/>
    <property type="match status" value="1"/>
</dbReference>
<dbReference type="InterPro" id="IPR011051">
    <property type="entry name" value="RmlC_Cupin_sf"/>
</dbReference>
<feature type="domain" description="HTH araC/xylS-type" evidence="4">
    <location>
        <begin position="191"/>
        <end position="289"/>
    </location>
</feature>
<proteinExistence type="predicted"/>
<dbReference type="Pfam" id="PF12833">
    <property type="entry name" value="HTH_18"/>
    <property type="match status" value="1"/>
</dbReference>
<name>A0A366HLA8_9BACT</name>
<dbReference type="GO" id="GO:0003700">
    <property type="term" value="F:DNA-binding transcription factor activity"/>
    <property type="evidence" value="ECO:0007669"/>
    <property type="project" value="InterPro"/>
</dbReference>
<comment type="caution">
    <text evidence="5">The sequence shown here is derived from an EMBL/GenBank/DDBJ whole genome shotgun (WGS) entry which is preliminary data.</text>
</comment>
<dbReference type="InterPro" id="IPR014710">
    <property type="entry name" value="RmlC-like_jellyroll"/>
</dbReference>
<dbReference type="AlphaFoldDB" id="A0A366HLA8"/>
<keyword evidence="2 5" id="KW-0238">DNA-binding</keyword>
<dbReference type="SUPFAM" id="SSF46689">
    <property type="entry name" value="Homeodomain-like"/>
    <property type="match status" value="2"/>
</dbReference>
<dbReference type="PANTHER" id="PTHR43280">
    <property type="entry name" value="ARAC-FAMILY TRANSCRIPTIONAL REGULATOR"/>
    <property type="match status" value="1"/>
</dbReference>
<keyword evidence="3" id="KW-0804">Transcription</keyword>
<dbReference type="Gene3D" id="2.60.120.10">
    <property type="entry name" value="Jelly Rolls"/>
    <property type="match status" value="1"/>
</dbReference>
<dbReference type="SUPFAM" id="SSF51182">
    <property type="entry name" value="RmlC-like cupins"/>
    <property type="match status" value="1"/>
</dbReference>
<organism evidence="5 6">
    <name type="scientific">Roseimicrobium gellanilyticum</name>
    <dbReference type="NCBI Taxonomy" id="748857"/>
    <lineage>
        <taxon>Bacteria</taxon>
        <taxon>Pseudomonadati</taxon>
        <taxon>Verrucomicrobiota</taxon>
        <taxon>Verrucomicrobiia</taxon>
        <taxon>Verrucomicrobiales</taxon>
        <taxon>Verrucomicrobiaceae</taxon>
        <taxon>Roseimicrobium</taxon>
    </lineage>
</organism>
<protein>
    <submittedName>
        <fullName evidence="5">AraC-like DNA-binding protein</fullName>
    </submittedName>
</protein>
<sequence length="294" mass="33090">MRAQFEDVHWTGHESFLVRTFDLPRFTVPWHFHPEPELTLILEGSGDRCVGDHLESFRAGDLVLLAGNLPHYWHSHAHAPSSKARPSRERARAVVVHLREENFGRSLLSLPEAVSWKKLLERARRGLAFEGRTASHAAKDLERLPDKEGSHQLLALLGILQTLCDGTADTRPLAGEHYLPACDDHAADRVRRVYQFIYAHLADPIGLDDLARAAGMSSAAFCRYCKRVTGRTPTRLLSELRITQACKLLTDTSQSVSEIAFASGFQSISNFNRVFQQIKATSPQTFRRQHGRTH</sequence>
<dbReference type="GO" id="GO:0043565">
    <property type="term" value="F:sequence-specific DNA binding"/>
    <property type="evidence" value="ECO:0007669"/>
    <property type="project" value="InterPro"/>
</dbReference>
<dbReference type="CDD" id="cd06976">
    <property type="entry name" value="cupin_MtlR-like_N"/>
    <property type="match status" value="1"/>
</dbReference>
<dbReference type="InterPro" id="IPR009057">
    <property type="entry name" value="Homeodomain-like_sf"/>
</dbReference>
<dbReference type="SMART" id="SM00342">
    <property type="entry name" value="HTH_ARAC"/>
    <property type="match status" value="1"/>
</dbReference>
<dbReference type="InterPro" id="IPR018060">
    <property type="entry name" value="HTH_AraC"/>
</dbReference>
<dbReference type="Proteomes" id="UP000253426">
    <property type="component" value="Unassembled WGS sequence"/>
</dbReference>
<evidence type="ECO:0000313" key="5">
    <source>
        <dbReference type="EMBL" id="RBP43713.1"/>
    </source>
</evidence>
<evidence type="ECO:0000256" key="1">
    <source>
        <dbReference type="ARBA" id="ARBA00023015"/>
    </source>
</evidence>
<accession>A0A366HLA8</accession>
<dbReference type="RefSeq" id="WP_113959192.1">
    <property type="nucleotide sequence ID" value="NZ_QNRR01000005.1"/>
</dbReference>
<evidence type="ECO:0000256" key="2">
    <source>
        <dbReference type="ARBA" id="ARBA00023125"/>
    </source>
</evidence>
<evidence type="ECO:0000256" key="3">
    <source>
        <dbReference type="ARBA" id="ARBA00023163"/>
    </source>
</evidence>
<dbReference type="InterPro" id="IPR013096">
    <property type="entry name" value="Cupin_2"/>
</dbReference>
<gene>
    <name evidence="5" type="ORF">DES53_105112</name>
</gene>
<keyword evidence="1" id="KW-0805">Transcription regulation</keyword>
<dbReference type="OrthoDB" id="184505at2"/>
<evidence type="ECO:0000313" key="6">
    <source>
        <dbReference type="Proteomes" id="UP000253426"/>
    </source>
</evidence>
<dbReference type="Pfam" id="PF07883">
    <property type="entry name" value="Cupin_2"/>
    <property type="match status" value="1"/>
</dbReference>
<keyword evidence="6" id="KW-1185">Reference proteome</keyword>
<dbReference type="InterPro" id="IPR018062">
    <property type="entry name" value="HTH_AraC-typ_CS"/>
</dbReference>
<dbReference type="EMBL" id="QNRR01000005">
    <property type="protein sequence ID" value="RBP43713.1"/>
    <property type="molecule type" value="Genomic_DNA"/>
</dbReference>